<proteinExistence type="predicted"/>
<feature type="domain" description="Phage neck terminator protein gp12-like" evidence="1">
    <location>
        <begin position="13"/>
        <end position="177"/>
    </location>
</feature>
<sequence length="188" mass="20902">MKMKAQNLTPNILTAIQEFLEIFAVPEVAPENIFYGNQNNLALPSEGNDYVIYSYISSVRHGTSAEDWTKDQTDDNVYLSTTTEILVQVDCYASTLNGSDGMNAMLRAQALETVCRSQVGVQFFVDRGISLLHADDPRDTTIVGDSDNYVRRSTLMIHLSMQSQIKVSMGFFSAVDVDLKNVDVSYPP</sequence>
<dbReference type="EMBL" id="BK032730">
    <property type="protein sequence ID" value="DAF57183.1"/>
    <property type="molecule type" value="Genomic_DNA"/>
</dbReference>
<dbReference type="NCBIfam" id="NF047498">
    <property type="entry name" value="LIC_12616_fam"/>
    <property type="match status" value="1"/>
</dbReference>
<evidence type="ECO:0000313" key="2">
    <source>
        <dbReference type="EMBL" id="DAF57183.1"/>
    </source>
</evidence>
<reference evidence="2" key="1">
    <citation type="journal article" date="2021" name="Proc. Natl. Acad. Sci. U.S.A.">
        <title>A Catalog of Tens of Thousands of Viruses from Human Metagenomes Reveals Hidden Associations with Chronic Diseases.</title>
        <authorList>
            <person name="Tisza M.J."/>
            <person name="Buck C.B."/>
        </authorList>
    </citation>
    <scope>NUCLEOTIDE SEQUENCE</scope>
    <source>
        <strain evidence="2">Ct5ra14</strain>
    </source>
</reference>
<dbReference type="Pfam" id="PF23961">
    <property type="entry name" value="Phage_tail_terminator_9"/>
    <property type="match status" value="1"/>
</dbReference>
<organism evidence="2">
    <name type="scientific">Myoviridae sp. ct5ra14</name>
    <dbReference type="NCBI Taxonomy" id="2827659"/>
    <lineage>
        <taxon>Viruses</taxon>
        <taxon>Duplodnaviria</taxon>
        <taxon>Heunggongvirae</taxon>
        <taxon>Uroviricota</taxon>
        <taxon>Caudoviricetes</taxon>
    </lineage>
</organism>
<evidence type="ECO:0000259" key="1">
    <source>
        <dbReference type="Pfam" id="PF23961"/>
    </source>
</evidence>
<name>A0A8S5T2I5_9CAUD</name>
<accession>A0A8S5T2I5</accession>
<dbReference type="InterPro" id="IPR057087">
    <property type="entry name" value="Gp12-like"/>
</dbReference>
<protein>
    <submittedName>
        <fullName evidence="2">Tail completion protein</fullName>
    </submittedName>
</protein>